<comment type="caution">
    <text evidence="6">The sequence shown here is derived from an EMBL/GenBank/DDBJ whole genome shotgun (WGS) entry which is preliminary data.</text>
</comment>
<evidence type="ECO:0000313" key="7">
    <source>
        <dbReference type="Proteomes" id="UP000031030"/>
    </source>
</evidence>
<keyword evidence="7" id="KW-1185">Reference proteome</keyword>
<dbReference type="InterPro" id="IPR029767">
    <property type="entry name" value="WecB-like"/>
</dbReference>
<name>A0A0B2A9S1_9MICO</name>
<evidence type="ECO:0000256" key="3">
    <source>
        <dbReference type="ARBA" id="ARBA00038858"/>
    </source>
</evidence>
<dbReference type="STRING" id="1348253.LK09_00860"/>
<organism evidence="6 7">
    <name type="scientific">Microbacterium mangrovi</name>
    <dbReference type="NCBI Taxonomy" id="1348253"/>
    <lineage>
        <taxon>Bacteria</taxon>
        <taxon>Bacillati</taxon>
        <taxon>Actinomycetota</taxon>
        <taxon>Actinomycetes</taxon>
        <taxon>Micrococcales</taxon>
        <taxon>Microbacteriaceae</taxon>
        <taxon>Microbacterium</taxon>
    </lineage>
</organism>
<proteinExistence type="inferred from homology"/>
<dbReference type="NCBIfam" id="TIGR00236">
    <property type="entry name" value="wecB"/>
    <property type="match status" value="1"/>
</dbReference>
<gene>
    <name evidence="6" type="ORF">LK09_00860</name>
</gene>
<dbReference type="EC" id="5.1.3.14" evidence="3"/>
<evidence type="ECO:0000256" key="1">
    <source>
        <dbReference type="ARBA" id="ARBA00023235"/>
    </source>
</evidence>
<dbReference type="RefSeq" id="WP_039394356.1">
    <property type="nucleotide sequence ID" value="NZ_JTDK01000001.1"/>
</dbReference>
<dbReference type="AlphaFoldDB" id="A0A0B2A9S1"/>
<dbReference type="Proteomes" id="UP000031030">
    <property type="component" value="Unassembled WGS sequence"/>
</dbReference>
<dbReference type="OrthoDB" id="9803238at2"/>
<sequence length="391" mass="41992">MKKLMPVYGTRPEAIKMAPLVRSFAADPEFTVATVVTGQHRDMLDQVNRQFGIRPCEDLDIMTARQSPADVIARTIEGLDRTIARHAPDAVIVQGDTTSAMAAALAAFNRRVPVVHVEAGLRSGDLHSPFPEEGNRRVIGQIASLHLAPTPRAKKHLIESGIPDAAIATTGNTVVDALELILESTRPQFTDARVAAIFGAPRPTVLVTAHRRENHGAPMRRIGRALVTLAARFPDHDFLLPAHPHPAVAESLLPEVIGIRNLVVTSPLSYAEMAHVMARVDLVMTDSGGVQEEAPALGKPVLVLRENTERPEGVEAGTVRLVGTDPHRIIEEVSTLLTDAVAYERMARAVNPYGDGRAAERTTAAVRAFFGLGPQMPDFAPRTVVGAGASS</sequence>
<evidence type="ECO:0000313" key="6">
    <source>
        <dbReference type="EMBL" id="KHK99914.1"/>
    </source>
</evidence>
<accession>A0A0B2A9S1</accession>
<dbReference type="Pfam" id="PF02350">
    <property type="entry name" value="Epimerase_2"/>
    <property type="match status" value="1"/>
</dbReference>
<feature type="domain" description="UDP-N-acetylglucosamine 2-epimerase" evidence="5">
    <location>
        <begin position="24"/>
        <end position="365"/>
    </location>
</feature>
<keyword evidence="1 4" id="KW-0413">Isomerase</keyword>
<dbReference type="SUPFAM" id="SSF53756">
    <property type="entry name" value="UDP-Glycosyltransferase/glycogen phosphorylase"/>
    <property type="match status" value="1"/>
</dbReference>
<dbReference type="InterPro" id="IPR003331">
    <property type="entry name" value="UDP_GlcNAc_Epimerase_2_dom"/>
</dbReference>
<evidence type="ECO:0000259" key="5">
    <source>
        <dbReference type="Pfam" id="PF02350"/>
    </source>
</evidence>
<comment type="similarity">
    <text evidence="2 4">Belongs to the UDP-N-acetylglucosamine 2-epimerase family.</text>
</comment>
<dbReference type="Gene3D" id="3.40.50.2000">
    <property type="entry name" value="Glycogen Phosphorylase B"/>
    <property type="match status" value="2"/>
</dbReference>
<evidence type="ECO:0000256" key="4">
    <source>
        <dbReference type="RuleBase" id="RU003513"/>
    </source>
</evidence>
<dbReference type="PANTHER" id="PTHR43174:SF2">
    <property type="entry name" value="UDP-N-ACETYLGLUCOSAMINE 2-EPIMERASE"/>
    <property type="match status" value="1"/>
</dbReference>
<dbReference type="EMBL" id="JTDK01000001">
    <property type="protein sequence ID" value="KHK99914.1"/>
    <property type="molecule type" value="Genomic_DNA"/>
</dbReference>
<evidence type="ECO:0000256" key="2">
    <source>
        <dbReference type="ARBA" id="ARBA00038209"/>
    </source>
</evidence>
<dbReference type="CDD" id="cd03786">
    <property type="entry name" value="GTB_UDP-GlcNAc_2-Epimerase"/>
    <property type="match status" value="1"/>
</dbReference>
<reference evidence="6 7" key="1">
    <citation type="submission" date="2014-11" db="EMBL/GenBank/DDBJ databases">
        <title>Genome sequence of Microbacterium mangrovi MUSC 115(T).</title>
        <authorList>
            <person name="Lee L.-H."/>
        </authorList>
    </citation>
    <scope>NUCLEOTIDE SEQUENCE [LARGE SCALE GENOMIC DNA]</scope>
    <source>
        <strain evidence="6 7">MUSC 115</strain>
    </source>
</reference>
<dbReference type="PANTHER" id="PTHR43174">
    <property type="entry name" value="UDP-N-ACETYLGLUCOSAMINE 2-EPIMERASE"/>
    <property type="match status" value="1"/>
</dbReference>
<dbReference type="GO" id="GO:0008761">
    <property type="term" value="F:UDP-N-acetylglucosamine 2-epimerase activity"/>
    <property type="evidence" value="ECO:0007669"/>
    <property type="project" value="UniProtKB-EC"/>
</dbReference>
<protein>
    <recommendedName>
        <fullName evidence="3">UDP-N-acetylglucosamine 2-epimerase (non-hydrolyzing)</fullName>
        <ecNumber evidence="3">5.1.3.14</ecNumber>
    </recommendedName>
</protein>